<evidence type="ECO:0000313" key="2">
    <source>
        <dbReference type="Proteomes" id="UP000023152"/>
    </source>
</evidence>
<evidence type="ECO:0000313" key="1">
    <source>
        <dbReference type="EMBL" id="ETN98233.1"/>
    </source>
</evidence>
<dbReference type="Proteomes" id="UP000023152">
    <property type="component" value="Unassembled WGS sequence"/>
</dbReference>
<sequence>MEQFQDTIEKQIISRTWNLCKGNSDDVIMILSFVVENKLKLKQQQNLVKLLEEFDKHDKETILRTWKQSNQIYLDTSLKLMEISSTYDINKLKIAQKITKESNELKIMREMCLYILWNILYYPKIMKYRQININSFYKILTQKCYQFNVNIDTLFANMQYLLIEYGFQKGNDGNLYYYDTQFLLWKYYIKWIGQQPMCYLFIYN</sequence>
<dbReference type="EMBL" id="ASPP01047298">
    <property type="protein sequence ID" value="ETN98233.1"/>
    <property type="molecule type" value="Genomic_DNA"/>
</dbReference>
<name>X6L9M1_RETFI</name>
<keyword evidence="2" id="KW-1185">Reference proteome</keyword>
<proteinExistence type="predicted"/>
<dbReference type="AlphaFoldDB" id="X6L9M1"/>
<protein>
    <submittedName>
        <fullName evidence="1">Uncharacterized protein</fullName>
    </submittedName>
</protein>
<organism evidence="1 2">
    <name type="scientific">Reticulomyxa filosa</name>
    <dbReference type="NCBI Taxonomy" id="46433"/>
    <lineage>
        <taxon>Eukaryota</taxon>
        <taxon>Sar</taxon>
        <taxon>Rhizaria</taxon>
        <taxon>Retaria</taxon>
        <taxon>Foraminifera</taxon>
        <taxon>Monothalamids</taxon>
        <taxon>Reticulomyxidae</taxon>
        <taxon>Reticulomyxa</taxon>
    </lineage>
</organism>
<accession>X6L9M1</accession>
<comment type="caution">
    <text evidence="1">The sequence shown here is derived from an EMBL/GenBank/DDBJ whole genome shotgun (WGS) entry which is preliminary data.</text>
</comment>
<gene>
    <name evidence="1" type="ORF">RFI_39277</name>
</gene>
<reference evidence="1 2" key="1">
    <citation type="journal article" date="2013" name="Curr. Biol.">
        <title>The Genome of the Foraminiferan Reticulomyxa filosa.</title>
        <authorList>
            <person name="Glockner G."/>
            <person name="Hulsmann N."/>
            <person name="Schleicher M."/>
            <person name="Noegel A.A."/>
            <person name="Eichinger L."/>
            <person name="Gallinger C."/>
            <person name="Pawlowski J."/>
            <person name="Sierra R."/>
            <person name="Euteneuer U."/>
            <person name="Pillet L."/>
            <person name="Moustafa A."/>
            <person name="Platzer M."/>
            <person name="Groth M."/>
            <person name="Szafranski K."/>
            <person name="Schliwa M."/>
        </authorList>
    </citation>
    <scope>NUCLEOTIDE SEQUENCE [LARGE SCALE GENOMIC DNA]</scope>
</reference>